<reference evidence="7 8" key="1">
    <citation type="submission" date="2019-01" db="EMBL/GenBank/DDBJ databases">
        <title>Complete genome sequence of Erythrobacter flavus KJ5.</title>
        <authorList>
            <person name="Kanesaki Y."/>
            <person name="Brotosudarmo T."/>
            <person name="Moriuchi R."/>
            <person name="Awai K."/>
        </authorList>
    </citation>
    <scope>NUCLEOTIDE SEQUENCE [LARGE SCALE GENOMIC DNA]</scope>
    <source>
        <strain evidence="7 8">KJ5</strain>
    </source>
</reference>
<evidence type="ECO:0000256" key="1">
    <source>
        <dbReference type="ARBA" id="ARBA00004651"/>
    </source>
</evidence>
<feature type="transmembrane region" description="Helical" evidence="6">
    <location>
        <begin position="228"/>
        <end position="250"/>
    </location>
</feature>
<keyword evidence="3 6" id="KW-0812">Transmembrane</keyword>
<evidence type="ECO:0008006" key="9">
    <source>
        <dbReference type="Google" id="ProtNLM"/>
    </source>
</evidence>
<dbReference type="EMBL" id="AP019389">
    <property type="protein sequence ID" value="BBI19502.1"/>
    <property type="molecule type" value="Genomic_DNA"/>
</dbReference>
<feature type="transmembrane region" description="Helical" evidence="6">
    <location>
        <begin position="24"/>
        <end position="45"/>
    </location>
</feature>
<proteinExistence type="predicted"/>
<evidence type="ECO:0000256" key="3">
    <source>
        <dbReference type="ARBA" id="ARBA00022692"/>
    </source>
</evidence>
<dbReference type="PANTHER" id="PTHR30213">
    <property type="entry name" value="INNER MEMBRANE PROTEIN YHJD"/>
    <property type="match status" value="1"/>
</dbReference>
<feature type="transmembrane region" description="Helical" evidence="6">
    <location>
        <begin position="52"/>
        <end position="71"/>
    </location>
</feature>
<keyword evidence="5 6" id="KW-0472">Membrane</keyword>
<dbReference type="Pfam" id="PF03631">
    <property type="entry name" value="Virul_fac_BrkB"/>
    <property type="match status" value="1"/>
</dbReference>
<evidence type="ECO:0000256" key="4">
    <source>
        <dbReference type="ARBA" id="ARBA00022989"/>
    </source>
</evidence>
<dbReference type="PANTHER" id="PTHR30213:SF0">
    <property type="entry name" value="UPF0761 MEMBRANE PROTEIN YIHY"/>
    <property type="match status" value="1"/>
</dbReference>
<evidence type="ECO:0000256" key="2">
    <source>
        <dbReference type="ARBA" id="ARBA00022475"/>
    </source>
</evidence>
<feature type="transmembrane region" description="Helical" evidence="6">
    <location>
        <begin position="192"/>
        <end position="216"/>
    </location>
</feature>
<evidence type="ECO:0000313" key="8">
    <source>
        <dbReference type="Proteomes" id="UP000290057"/>
    </source>
</evidence>
<feature type="transmembrane region" description="Helical" evidence="6">
    <location>
        <begin position="129"/>
        <end position="152"/>
    </location>
</feature>
<feature type="transmembrane region" description="Helical" evidence="6">
    <location>
        <begin position="83"/>
        <end position="101"/>
    </location>
</feature>
<dbReference type="InterPro" id="IPR017039">
    <property type="entry name" value="Virul_fac_BrkB"/>
</dbReference>
<gene>
    <name evidence="7" type="ORF">EKJ_03490</name>
</gene>
<evidence type="ECO:0000256" key="5">
    <source>
        <dbReference type="ARBA" id="ARBA00023136"/>
    </source>
</evidence>
<name>A0A3T1CEW6_9SPHN</name>
<dbReference type="Proteomes" id="UP000290057">
    <property type="component" value="Chromosome"/>
</dbReference>
<keyword evidence="8" id="KW-1185">Reference proteome</keyword>
<dbReference type="RefSeq" id="WP_232036729.1">
    <property type="nucleotide sequence ID" value="NZ_AP019389.1"/>
</dbReference>
<dbReference type="GO" id="GO:0005886">
    <property type="term" value="C:plasma membrane"/>
    <property type="evidence" value="ECO:0007669"/>
    <property type="project" value="UniProtKB-SubCell"/>
</dbReference>
<evidence type="ECO:0000256" key="6">
    <source>
        <dbReference type="SAM" id="Phobius"/>
    </source>
</evidence>
<dbReference type="PIRSF" id="PIRSF035875">
    <property type="entry name" value="RNase_BN"/>
    <property type="match status" value="1"/>
</dbReference>
<accession>A0A3T1CEW6</accession>
<evidence type="ECO:0000313" key="7">
    <source>
        <dbReference type="EMBL" id="BBI19502.1"/>
    </source>
</evidence>
<feature type="transmembrane region" description="Helical" evidence="6">
    <location>
        <begin position="158"/>
        <end position="180"/>
    </location>
</feature>
<keyword evidence="4 6" id="KW-1133">Transmembrane helix</keyword>
<comment type="subcellular location">
    <subcellularLocation>
        <location evidence="1">Cell membrane</location>
        <topology evidence="1">Multi-pass membrane protein</topology>
    </subcellularLocation>
</comment>
<organism evidence="7 8">
    <name type="scientific">Qipengyuania flava</name>
    <dbReference type="NCBI Taxonomy" id="192812"/>
    <lineage>
        <taxon>Bacteria</taxon>
        <taxon>Pseudomonadati</taxon>
        <taxon>Pseudomonadota</taxon>
        <taxon>Alphaproteobacteria</taxon>
        <taxon>Sphingomonadales</taxon>
        <taxon>Erythrobacteraceae</taxon>
        <taxon>Qipengyuania</taxon>
    </lineage>
</organism>
<dbReference type="AlphaFoldDB" id="A0A3T1CEW6"/>
<keyword evidence="2" id="KW-1003">Cell membrane</keyword>
<protein>
    <recommendedName>
        <fullName evidence="9">YihY/virulence factor BrkB family protein</fullName>
    </recommendedName>
</protein>
<sequence length="260" mass="26029">MFADLKAAWAAASDDNIGILAAGIAHYALLALVPALGALVLAYGLFVDGETVAAHIALLAQSLPASAAGLIGDQLRSVSDGPANTQGLGLVLSLAIAVFGARSGARSLMTGLDLAFNLSESRGFIGGNLVALAITFAGVAGLVVAGIGAASLGQLGGLAGSIASLVFLAVLASGAAALLYRYAPSERAAGWSAIWPGAIGFAVLWLGATAAFGFYAANFGSYNATYGALGAVLALITWFWVSGYALLLGAELVEVRQRSR</sequence>